<keyword evidence="2" id="KW-1185">Reference proteome</keyword>
<sequence length="76" mass="8257">MGSLIKRVVGVKGVDGNMPKELWDERMPLPGDILLGIAPGGAGVFDFVTRSLSWRKRGVSTTSSESCTEKWSRFAS</sequence>
<accession>A0AA38LHG2</accession>
<dbReference type="EMBL" id="JAHRHJ020000003">
    <property type="protein sequence ID" value="KAH9320947.1"/>
    <property type="molecule type" value="Genomic_DNA"/>
</dbReference>
<dbReference type="AlphaFoldDB" id="A0AA38LHG2"/>
<feature type="non-terminal residue" evidence="1">
    <location>
        <position position="76"/>
    </location>
</feature>
<protein>
    <submittedName>
        <fullName evidence="1">Uncharacterized protein</fullName>
    </submittedName>
</protein>
<reference evidence="1 2" key="1">
    <citation type="journal article" date="2021" name="Nat. Plants">
        <title>The Taxus genome provides insights into paclitaxel biosynthesis.</title>
        <authorList>
            <person name="Xiong X."/>
            <person name="Gou J."/>
            <person name="Liao Q."/>
            <person name="Li Y."/>
            <person name="Zhou Q."/>
            <person name="Bi G."/>
            <person name="Li C."/>
            <person name="Du R."/>
            <person name="Wang X."/>
            <person name="Sun T."/>
            <person name="Guo L."/>
            <person name="Liang H."/>
            <person name="Lu P."/>
            <person name="Wu Y."/>
            <person name="Zhang Z."/>
            <person name="Ro D.K."/>
            <person name="Shang Y."/>
            <person name="Huang S."/>
            <person name="Yan J."/>
        </authorList>
    </citation>
    <scope>NUCLEOTIDE SEQUENCE [LARGE SCALE GENOMIC DNA]</scope>
    <source>
        <strain evidence="1">Ta-2019</strain>
    </source>
</reference>
<comment type="caution">
    <text evidence="1">The sequence shown here is derived from an EMBL/GenBank/DDBJ whole genome shotgun (WGS) entry which is preliminary data.</text>
</comment>
<dbReference type="Proteomes" id="UP000824469">
    <property type="component" value="Unassembled WGS sequence"/>
</dbReference>
<evidence type="ECO:0000313" key="2">
    <source>
        <dbReference type="Proteomes" id="UP000824469"/>
    </source>
</evidence>
<organism evidence="1 2">
    <name type="scientific">Taxus chinensis</name>
    <name type="common">Chinese yew</name>
    <name type="synonym">Taxus wallichiana var. chinensis</name>
    <dbReference type="NCBI Taxonomy" id="29808"/>
    <lineage>
        <taxon>Eukaryota</taxon>
        <taxon>Viridiplantae</taxon>
        <taxon>Streptophyta</taxon>
        <taxon>Embryophyta</taxon>
        <taxon>Tracheophyta</taxon>
        <taxon>Spermatophyta</taxon>
        <taxon>Pinopsida</taxon>
        <taxon>Pinidae</taxon>
        <taxon>Conifers II</taxon>
        <taxon>Cupressales</taxon>
        <taxon>Taxaceae</taxon>
        <taxon>Taxus</taxon>
    </lineage>
</organism>
<name>A0AA38LHG2_TAXCH</name>
<proteinExistence type="predicted"/>
<gene>
    <name evidence="1" type="ORF">KI387_015586</name>
</gene>
<evidence type="ECO:0000313" key="1">
    <source>
        <dbReference type="EMBL" id="KAH9320947.1"/>
    </source>
</evidence>